<evidence type="ECO:0000259" key="7">
    <source>
        <dbReference type="Pfam" id="PF25917"/>
    </source>
</evidence>
<dbReference type="Gene3D" id="1.10.287.470">
    <property type="entry name" value="Helix hairpin bin"/>
    <property type="match status" value="1"/>
</dbReference>
<reference evidence="10" key="1">
    <citation type="submission" date="2016-10" db="EMBL/GenBank/DDBJ databases">
        <authorList>
            <person name="Varghese N."/>
            <person name="Submissions S."/>
        </authorList>
    </citation>
    <scope>NUCLEOTIDE SEQUENCE [LARGE SCALE GENOMIC DNA]</scope>
    <source>
        <strain evidence="10">DSM 18733</strain>
    </source>
</reference>
<proteinExistence type="predicted"/>
<comment type="subcellular location">
    <subcellularLocation>
        <location evidence="1">Membrane</location>
        <topology evidence="1">Single-pass membrane protein</topology>
    </subcellularLocation>
</comment>
<sequence length="390" mass="44697">MSLPAYSIDTITNTNIVYLSRVKRSTRVIYIGILLLLISALIALPLIRTNISVKGSGLLQSSIEKTELTIPINGRLIYFNVKDNQKTNLGDTLLIIDGASSNQQNVLVKGRQQEITSFIRDLNILINKASSEDFNPPTLHAGQYYAIWQQYTQELENTKIARDQAENTFNRYSKLYRKKMVSSAEYDKYDFEYKQASANYAMISKRYKAQWQTEINQLQNEYRQLSSQQIEINEQKKQYIVTAPIDGSVQNLAGIQKGAYVFANQKFAELSPDTTLLAFCYIKPSDIGLIKKEQEVRFQVDAFNYNQWGLLTGKVIDISDDIVMLNDNQPVFKVRCLLNSDHLTLKNGYKGYLKKGMNFTARFSVTERSLFQLLYDKVDNWLNPNIKTTS</sequence>
<feature type="domain" description="Multidrug resistance protein MdtA-like barrel-sandwich hybrid" evidence="7">
    <location>
        <begin position="66"/>
        <end position="266"/>
    </location>
</feature>
<accession>A0A1H7M6A1</accession>
<dbReference type="GO" id="GO:0016020">
    <property type="term" value="C:membrane"/>
    <property type="evidence" value="ECO:0007669"/>
    <property type="project" value="UniProtKB-SubCell"/>
</dbReference>
<organism evidence="9 10">
    <name type="scientific">Olivibacter domesticus</name>
    <name type="common">Pseudosphingobacterium domesticum</name>
    <dbReference type="NCBI Taxonomy" id="407022"/>
    <lineage>
        <taxon>Bacteria</taxon>
        <taxon>Pseudomonadati</taxon>
        <taxon>Bacteroidota</taxon>
        <taxon>Sphingobacteriia</taxon>
        <taxon>Sphingobacteriales</taxon>
        <taxon>Sphingobacteriaceae</taxon>
        <taxon>Olivibacter</taxon>
    </lineage>
</organism>
<evidence type="ECO:0000256" key="2">
    <source>
        <dbReference type="ARBA" id="ARBA00022692"/>
    </source>
</evidence>
<dbReference type="Pfam" id="PF25917">
    <property type="entry name" value="BSH_RND"/>
    <property type="match status" value="1"/>
</dbReference>
<dbReference type="RefSeq" id="WP_093322601.1">
    <property type="nucleotide sequence ID" value="NZ_FOAF01000001.1"/>
</dbReference>
<dbReference type="Pfam" id="PF26002">
    <property type="entry name" value="Beta-barrel_AprE"/>
    <property type="match status" value="1"/>
</dbReference>
<keyword evidence="10" id="KW-1185">Reference proteome</keyword>
<evidence type="ECO:0000256" key="1">
    <source>
        <dbReference type="ARBA" id="ARBA00004167"/>
    </source>
</evidence>
<dbReference type="InterPro" id="IPR058982">
    <property type="entry name" value="Beta-barrel_AprE"/>
</dbReference>
<gene>
    <name evidence="9" type="ORF">SAMN05661044_01872</name>
</gene>
<evidence type="ECO:0000313" key="10">
    <source>
        <dbReference type="Proteomes" id="UP000199421"/>
    </source>
</evidence>
<keyword evidence="5" id="KW-0175">Coiled coil</keyword>
<evidence type="ECO:0000256" key="5">
    <source>
        <dbReference type="SAM" id="Coils"/>
    </source>
</evidence>
<keyword evidence="4 6" id="KW-0472">Membrane</keyword>
<evidence type="ECO:0000256" key="3">
    <source>
        <dbReference type="ARBA" id="ARBA00022989"/>
    </source>
</evidence>
<evidence type="ECO:0000256" key="4">
    <source>
        <dbReference type="ARBA" id="ARBA00023136"/>
    </source>
</evidence>
<evidence type="ECO:0000313" key="9">
    <source>
        <dbReference type="EMBL" id="SEL06478.1"/>
    </source>
</evidence>
<dbReference type="InterPro" id="IPR058625">
    <property type="entry name" value="MdtA-like_BSH"/>
</dbReference>
<dbReference type="EMBL" id="FOAF01000001">
    <property type="protein sequence ID" value="SEL06478.1"/>
    <property type="molecule type" value="Genomic_DNA"/>
</dbReference>
<dbReference type="STRING" id="407022.SAMN05661044_01872"/>
<evidence type="ECO:0000259" key="8">
    <source>
        <dbReference type="Pfam" id="PF26002"/>
    </source>
</evidence>
<evidence type="ECO:0000256" key="6">
    <source>
        <dbReference type="SAM" id="Phobius"/>
    </source>
</evidence>
<dbReference type="Gene3D" id="2.40.30.170">
    <property type="match status" value="1"/>
</dbReference>
<feature type="domain" description="AprE-like beta-barrel" evidence="8">
    <location>
        <begin position="280"/>
        <end position="363"/>
    </location>
</feature>
<dbReference type="Proteomes" id="UP000199421">
    <property type="component" value="Unassembled WGS sequence"/>
</dbReference>
<keyword evidence="3 6" id="KW-1133">Transmembrane helix</keyword>
<dbReference type="PANTHER" id="PTHR30386:SF26">
    <property type="entry name" value="TRANSPORT PROTEIN COMB"/>
    <property type="match status" value="1"/>
</dbReference>
<keyword evidence="2 6" id="KW-0812">Transmembrane</keyword>
<dbReference type="InterPro" id="IPR050739">
    <property type="entry name" value="MFP"/>
</dbReference>
<dbReference type="OrthoDB" id="594147at2"/>
<protein>
    <submittedName>
        <fullName evidence="9">HlyD family secretion protein</fullName>
    </submittedName>
</protein>
<feature type="coiled-coil region" evidence="5">
    <location>
        <begin position="208"/>
        <end position="238"/>
    </location>
</feature>
<dbReference type="PANTHER" id="PTHR30386">
    <property type="entry name" value="MEMBRANE FUSION SUBUNIT OF EMRAB-TOLC MULTIDRUG EFFLUX PUMP"/>
    <property type="match status" value="1"/>
</dbReference>
<dbReference type="AlphaFoldDB" id="A0A1H7M6A1"/>
<name>A0A1H7M6A1_OLID1</name>
<feature type="transmembrane region" description="Helical" evidence="6">
    <location>
        <begin position="28"/>
        <end position="47"/>
    </location>
</feature>